<feature type="compositionally biased region" description="Pro residues" evidence="1">
    <location>
        <begin position="69"/>
        <end position="86"/>
    </location>
</feature>
<dbReference type="AlphaFoldDB" id="G2QZJ9"/>
<proteinExistence type="predicted"/>
<dbReference type="KEGG" id="ttt:THITE_2112612"/>
<protein>
    <recommendedName>
        <fullName evidence="2">Glutamine amidotransferase type-2 domain-containing protein</fullName>
    </recommendedName>
</protein>
<name>G2QZJ9_THETT</name>
<evidence type="ECO:0000259" key="2">
    <source>
        <dbReference type="PROSITE" id="PS51278"/>
    </source>
</evidence>
<dbReference type="GeneID" id="11518143"/>
<dbReference type="SUPFAM" id="SSF56235">
    <property type="entry name" value="N-terminal nucleophile aminohydrolases (Ntn hydrolases)"/>
    <property type="match status" value="1"/>
</dbReference>
<evidence type="ECO:0000313" key="3">
    <source>
        <dbReference type="EMBL" id="AEO65525.1"/>
    </source>
</evidence>
<dbReference type="InterPro" id="IPR017932">
    <property type="entry name" value="GATase_2_dom"/>
</dbReference>
<dbReference type="HOGENOM" id="CLU_2499450_0_0_1"/>
<dbReference type="Proteomes" id="UP000008181">
    <property type="component" value="Chromosome 2"/>
</dbReference>
<keyword evidence="4" id="KW-1185">Reference proteome</keyword>
<dbReference type="RefSeq" id="XP_003651861.1">
    <property type="nucleotide sequence ID" value="XM_003651813.1"/>
</dbReference>
<evidence type="ECO:0000313" key="4">
    <source>
        <dbReference type="Proteomes" id="UP000008181"/>
    </source>
</evidence>
<feature type="domain" description="Glutamine amidotransferase type-2" evidence="2">
    <location>
        <begin position="2"/>
        <end position="86"/>
    </location>
</feature>
<sequence length="86" mass="9108">MCGITACITLDRRQPRTSGPAAAQARAALETQLSKSLDLIAHRGPDAKGIWINDDATVGRLSLSLSTTPPLPLLPSPPPPRPLNPY</sequence>
<dbReference type="OrthoDB" id="409189at2759"/>
<dbReference type="EMBL" id="CP003010">
    <property type="protein sequence ID" value="AEO65525.1"/>
    <property type="molecule type" value="Genomic_DNA"/>
</dbReference>
<gene>
    <name evidence="3" type="ORF">THITE_2112612</name>
</gene>
<accession>G2QZJ9</accession>
<dbReference type="PROSITE" id="PS51278">
    <property type="entry name" value="GATASE_TYPE_2"/>
    <property type="match status" value="1"/>
</dbReference>
<feature type="region of interest" description="Disordered" evidence="1">
    <location>
        <begin position="66"/>
        <end position="86"/>
    </location>
</feature>
<evidence type="ECO:0000256" key="1">
    <source>
        <dbReference type="SAM" id="MobiDB-lite"/>
    </source>
</evidence>
<reference evidence="3 4" key="1">
    <citation type="journal article" date="2011" name="Nat. Biotechnol.">
        <title>Comparative genomic analysis of the thermophilic biomass-degrading fungi Myceliophthora thermophila and Thielavia terrestris.</title>
        <authorList>
            <person name="Berka R.M."/>
            <person name="Grigoriev I.V."/>
            <person name="Otillar R."/>
            <person name="Salamov A."/>
            <person name="Grimwood J."/>
            <person name="Reid I."/>
            <person name="Ishmael N."/>
            <person name="John T."/>
            <person name="Darmond C."/>
            <person name="Moisan M.-C."/>
            <person name="Henrissat B."/>
            <person name="Coutinho P.M."/>
            <person name="Lombard V."/>
            <person name="Natvig D.O."/>
            <person name="Lindquist E."/>
            <person name="Schmutz J."/>
            <person name="Lucas S."/>
            <person name="Harris P."/>
            <person name="Powlowski J."/>
            <person name="Bellemare A."/>
            <person name="Taylor D."/>
            <person name="Butler G."/>
            <person name="de Vries R.P."/>
            <person name="Allijn I.E."/>
            <person name="van den Brink J."/>
            <person name="Ushinsky S."/>
            <person name="Storms R."/>
            <person name="Powell A.J."/>
            <person name="Paulsen I.T."/>
            <person name="Elbourne L.D.H."/>
            <person name="Baker S.E."/>
            <person name="Magnuson J."/>
            <person name="LaBoissiere S."/>
            <person name="Clutterbuck A.J."/>
            <person name="Martinez D."/>
            <person name="Wogulis M."/>
            <person name="de Leon A.L."/>
            <person name="Rey M.W."/>
            <person name="Tsang A."/>
        </authorList>
    </citation>
    <scope>NUCLEOTIDE SEQUENCE [LARGE SCALE GENOMIC DNA]</scope>
    <source>
        <strain evidence="4">ATCC 38088 / NRRL 8126</strain>
    </source>
</reference>
<organism evidence="3 4">
    <name type="scientific">Thermothielavioides terrestris (strain ATCC 38088 / NRRL 8126)</name>
    <name type="common">Thielavia terrestris</name>
    <dbReference type="NCBI Taxonomy" id="578455"/>
    <lineage>
        <taxon>Eukaryota</taxon>
        <taxon>Fungi</taxon>
        <taxon>Dikarya</taxon>
        <taxon>Ascomycota</taxon>
        <taxon>Pezizomycotina</taxon>
        <taxon>Sordariomycetes</taxon>
        <taxon>Sordariomycetidae</taxon>
        <taxon>Sordariales</taxon>
        <taxon>Chaetomiaceae</taxon>
        <taxon>Thermothielavioides</taxon>
        <taxon>Thermothielavioides terrestris</taxon>
    </lineage>
</organism>
<dbReference type="InterPro" id="IPR029055">
    <property type="entry name" value="Ntn_hydrolases_N"/>
</dbReference>